<organism evidence="2 3">
    <name type="scientific">Salegentibacter maritimus</name>
    <dbReference type="NCBI Taxonomy" id="2794347"/>
    <lineage>
        <taxon>Bacteria</taxon>
        <taxon>Pseudomonadati</taxon>
        <taxon>Bacteroidota</taxon>
        <taxon>Flavobacteriia</taxon>
        <taxon>Flavobacteriales</taxon>
        <taxon>Flavobacteriaceae</taxon>
        <taxon>Salegentibacter</taxon>
    </lineage>
</organism>
<dbReference type="RefSeq" id="WP_198639122.1">
    <property type="nucleotide sequence ID" value="NZ_JAEHNY010000012.1"/>
</dbReference>
<evidence type="ECO:0000313" key="2">
    <source>
        <dbReference type="EMBL" id="MBI6120893.1"/>
    </source>
</evidence>
<feature type="chain" id="PRO_5045522408" evidence="1">
    <location>
        <begin position="26"/>
        <end position="488"/>
    </location>
</feature>
<evidence type="ECO:0000256" key="1">
    <source>
        <dbReference type="SAM" id="SignalP"/>
    </source>
</evidence>
<name>A0ABS0TIP1_9FLAO</name>
<gene>
    <name evidence="2" type="ORF">I6U50_12765</name>
</gene>
<dbReference type="SUPFAM" id="SSF50965">
    <property type="entry name" value="Galactose oxidase, central domain"/>
    <property type="match status" value="1"/>
</dbReference>
<protein>
    <submittedName>
        <fullName evidence="2">Uncharacterized protein</fullName>
    </submittedName>
</protein>
<comment type="caution">
    <text evidence="2">The sequence shown here is derived from an EMBL/GenBank/DDBJ whole genome shotgun (WGS) entry which is preliminary data.</text>
</comment>
<dbReference type="InterPro" id="IPR011043">
    <property type="entry name" value="Gal_Oxase/kelch_b-propeller"/>
</dbReference>
<evidence type="ECO:0000313" key="3">
    <source>
        <dbReference type="Proteomes" id="UP000635665"/>
    </source>
</evidence>
<feature type="signal peptide" evidence="1">
    <location>
        <begin position="1"/>
        <end position="25"/>
    </location>
</feature>
<dbReference type="EMBL" id="JAEHNY010000012">
    <property type="protein sequence ID" value="MBI6120893.1"/>
    <property type="molecule type" value="Genomic_DNA"/>
</dbReference>
<dbReference type="PROSITE" id="PS51257">
    <property type="entry name" value="PROKAR_LIPOPROTEIN"/>
    <property type="match status" value="1"/>
</dbReference>
<reference evidence="2 3" key="1">
    <citation type="submission" date="2020-12" db="EMBL/GenBank/DDBJ databases">
        <title>Salegentibacter orientalis sp. nov., isolated from costal sediment.</title>
        <authorList>
            <person name="Lian F.-B."/>
        </authorList>
    </citation>
    <scope>NUCLEOTIDE SEQUENCE [LARGE SCALE GENOMIC DNA]</scope>
    <source>
        <strain evidence="2 3">F60176</strain>
    </source>
</reference>
<keyword evidence="3" id="KW-1185">Reference proteome</keyword>
<dbReference type="Proteomes" id="UP000635665">
    <property type="component" value="Unassembled WGS sequence"/>
</dbReference>
<accession>A0ABS0TIP1</accession>
<keyword evidence="1" id="KW-0732">Signal</keyword>
<sequence length="488" mass="54193">MRKQTKFLFLFVALAGLFISCSSDDDEITEPTGPAEVSLESFGFYQEDNDKLFDDYVVENISGNEVTIALPAQIDRSSLIARFTTSENDKVTVGGVNQVSGETVNDFSTDLEYMLNEENTNDIYTISVVEQASAVWSDLTAFNAEVREISMDINPMTSEPSIVYISNPEESDDRKLNLISYSGNQWNMIGAENFTPARARSVDLGFKQDGTPLVSFRDDNLDPYKTSMMAYESSSWNYVGEAGFSGVAADVSAVSTDDNGDIFGFYINDDRDDPTNRRGVFAKVFDGASWTDLPITGRTGAARTIKTKEVNGVVYLSVLDFGEGQGVSVYKYDENGWTTLADKMKESEETTIYYYDVSMAVDSQNNVYVAYAENNGEGTEYQLKVKKYSSEDQNWTLLGSNIATTEVRTFDLAVDAFDNPMLLYKNETENPVVIGFDDETFNWGGTTVLSNQEADDLQLQVAPNGVGYASYTVDNQLYVHKYDSPDNN</sequence>
<dbReference type="Gene3D" id="2.60.40.2340">
    <property type="match status" value="1"/>
</dbReference>
<proteinExistence type="predicted"/>